<dbReference type="EMBL" id="LT550270">
    <property type="protein sequence ID" value="SAL95313.1"/>
    <property type="molecule type" value="Genomic_DNA"/>
</dbReference>
<feature type="compositionally biased region" description="Polar residues" evidence="1">
    <location>
        <begin position="960"/>
        <end position="973"/>
    </location>
</feature>
<feature type="compositionally biased region" description="Basic and acidic residues" evidence="1">
    <location>
        <begin position="892"/>
        <end position="904"/>
    </location>
</feature>
<keyword evidence="2" id="KW-0812">Transmembrane</keyword>
<reference evidence="4" key="1">
    <citation type="submission" date="2016-04" db="EMBL/GenBank/DDBJ databases">
        <authorList>
            <person name="Evans L.H."/>
            <person name="Alamgir A."/>
            <person name="Owens N."/>
            <person name="Weber N.D."/>
            <person name="Virtaneva K."/>
            <person name="Barbian K."/>
            <person name="Babar A."/>
            <person name="Rosenke K."/>
        </authorList>
    </citation>
    <scope>NUCLEOTIDE SEQUENCE [LARGE SCALE GENOMIC DNA]</scope>
    <source>
        <strain evidence="4">CBS 101.48</strain>
    </source>
</reference>
<dbReference type="OrthoDB" id="264015at2759"/>
<evidence type="ECO:0000259" key="3">
    <source>
        <dbReference type="PROSITE" id="PS50924"/>
    </source>
</evidence>
<dbReference type="PROSITE" id="PS50924">
    <property type="entry name" value="MHYT"/>
    <property type="match status" value="1"/>
</dbReference>
<protein>
    <recommendedName>
        <fullName evidence="3">MHYT domain-containing protein</fullName>
    </recommendedName>
</protein>
<name>A0A168KSA9_ABSGL</name>
<accession>A0A168KSA9</accession>
<feature type="transmembrane region" description="Helical" evidence="2">
    <location>
        <begin position="187"/>
        <end position="208"/>
    </location>
</feature>
<dbReference type="Proteomes" id="UP000078561">
    <property type="component" value="Unassembled WGS sequence"/>
</dbReference>
<sequence length="1008" mass="111697">MDIAATQQFNGAIIFVSFVISVIGSMTTLELLTRRTHIQGKRNWYLLLSAALSMGSVGIWSMHFIGNNSLTLVFPDTGTQAYQLAYSGGFTFASLIVSIACMFVSFSFVGVTEHVQVYRILLSGFFAGIGIAVMHYLGQFAIEYFRVVYKPPYVVGAVIIACTAVTAALWIFFKLREQWMNQWYKRLGCAAIMGLAVCGMHYTAMIGTEYYDNGFGAPPPNPMLPTPALIGIISGVVVIACCGLLYAGLRCSMQRMAEGSNKGKRRLVVDLVFFDGDGRMLVDVDGQVPSKEVLSNIQFKATQQEFSASHPLFARLFQVVTQWSTTPTLEDYDRASHSDEFNTAERRFHEATSCLMESLNLEYACELGLLYESVLKTHTISQPSIFQQQRVAVKQQLQGIKNVFSSAHSNATATHSDDSYALSNTASPAPMENTDDLWNHESKENLSKASFDRASAIESTDIQGGKKSSSTMFLDYQNQHPATAQYTPRHSSVTESEEERHIILVRQLTNNKDIHRFMTQGYRFADATFIATVMAEKLCVPNDYMLDHFRDMNLLAQSTKALRGPTYPRVVVGLLGLIDEGQTYNQVHMVVDKKSRYGFPLVDLEYCDTGEPVRQLASEEKQCLAHILHDQPLNHMTNIDKFVDLQPRASLTMGRSSTNTMQTMDLSHSLASSPASSGGISLSTTIKPVSPTALPTKNADHDFFSTHHYQQKQQDHSIHSSTSPYQYSAAGDSPPPSFVTQRFVKAMEMASRKLVEATGTNGMHLGLSGATLQAEVLDLPAFALTTGPCTLILFRTCLRTRGIVAAIQQHASTEPIRCIPYLLGSSLAYAITQRAVDHYQKSMANSNWATELKQQMLYGSFAHLNHNPSVPSHYYTQHYQQRHSGDKLGTAGRHDYGTDMDSNRYHSRNASGGASSSSGGTNSKRNSKMMDNQLDMITSLPPPPRVKRSRQPPSLDGSDRQPTSNAITTTSKYQSMSEIESSLIILPAKDRFLWWDQAIVECMHSISS</sequence>
<feature type="region of interest" description="Disordered" evidence="1">
    <location>
        <begin position="708"/>
        <end position="734"/>
    </location>
</feature>
<feature type="transmembrane region" description="Helical" evidence="2">
    <location>
        <begin position="120"/>
        <end position="142"/>
    </location>
</feature>
<keyword evidence="5" id="KW-1185">Reference proteome</keyword>
<dbReference type="Pfam" id="PF03707">
    <property type="entry name" value="MHYT"/>
    <property type="match status" value="2"/>
</dbReference>
<feature type="compositionally biased region" description="Low complexity" evidence="1">
    <location>
        <begin position="908"/>
        <end position="924"/>
    </location>
</feature>
<feature type="region of interest" description="Disordered" evidence="1">
    <location>
        <begin position="879"/>
        <end position="973"/>
    </location>
</feature>
<feature type="transmembrane region" description="Helical" evidence="2">
    <location>
        <begin position="228"/>
        <end position="249"/>
    </location>
</feature>
<feature type="transmembrane region" description="Helical" evidence="2">
    <location>
        <begin position="154"/>
        <end position="175"/>
    </location>
</feature>
<dbReference type="AlphaFoldDB" id="A0A168KSA9"/>
<organism evidence="4">
    <name type="scientific">Absidia glauca</name>
    <name type="common">Pin mould</name>
    <dbReference type="NCBI Taxonomy" id="4829"/>
    <lineage>
        <taxon>Eukaryota</taxon>
        <taxon>Fungi</taxon>
        <taxon>Fungi incertae sedis</taxon>
        <taxon>Mucoromycota</taxon>
        <taxon>Mucoromycotina</taxon>
        <taxon>Mucoromycetes</taxon>
        <taxon>Mucorales</taxon>
        <taxon>Cunninghamellaceae</taxon>
        <taxon>Absidia</taxon>
    </lineage>
</organism>
<feature type="domain" description="MHYT" evidence="3">
    <location>
        <begin position="9"/>
        <end position="211"/>
    </location>
</feature>
<evidence type="ECO:0000313" key="4">
    <source>
        <dbReference type="EMBL" id="SAL95313.1"/>
    </source>
</evidence>
<gene>
    <name evidence="4" type="primary">ABSGL_00631.1 scaffold 832</name>
</gene>
<feature type="transmembrane region" description="Helical" evidence="2">
    <location>
        <begin position="44"/>
        <end position="65"/>
    </location>
</feature>
<dbReference type="PANTHER" id="PTHR35152:SF1">
    <property type="entry name" value="DOMAIN SIGNALLING PROTEIN, PUTATIVE (AFU_ORTHOLOGUE AFUA_5G11310)-RELATED"/>
    <property type="match status" value="1"/>
</dbReference>
<dbReference type="STRING" id="4829.A0A168KSA9"/>
<feature type="transmembrane region" description="Helical" evidence="2">
    <location>
        <begin position="12"/>
        <end position="32"/>
    </location>
</feature>
<evidence type="ECO:0000256" key="1">
    <source>
        <dbReference type="SAM" id="MobiDB-lite"/>
    </source>
</evidence>
<keyword evidence="2" id="KW-1133">Transmembrane helix</keyword>
<feature type="region of interest" description="Disordered" evidence="1">
    <location>
        <begin position="411"/>
        <end position="437"/>
    </location>
</feature>
<evidence type="ECO:0000313" key="5">
    <source>
        <dbReference type="Proteomes" id="UP000078561"/>
    </source>
</evidence>
<dbReference type="InterPro" id="IPR005330">
    <property type="entry name" value="MHYT_dom"/>
</dbReference>
<keyword evidence="2" id="KW-0472">Membrane</keyword>
<dbReference type="InParanoid" id="A0A168KSA9"/>
<evidence type="ECO:0000256" key="2">
    <source>
        <dbReference type="SAM" id="Phobius"/>
    </source>
</evidence>
<feature type="transmembrane region" description="Helical" evidence="2">
    <location>
        <begin position="85"/>
        <end position="108"/>
    </location>
</feature>
<dbReference type="PANTHER" id="PTHR35152">
    <property type="entry name" value="DOMAIN SIGNALLING PROTEIN, PUTATIVE (AFU_ORTHOLOGUE AFUA_5G11310)-RELATED"/>
    <property type="match status" value="1"/>
</dbReference>
<dbReference type="OMA" id="FRAHITT"/>
<proteinExistence type="predicted"/>